<protein>
    <submittedName>
        <fullName evidence="1">Uncharacterized protein</fullName>
    </submittedName>
</protein>
<organism evidence="1">
    <name type="scientific">Tanacetum cinerariifolium</name>
    <name type="common">Dalmatian daisy</name>
    <name type="synonym">Chrysanthemum cinerariifolium</name>
    <dbReference type="NCBI Taxonomy" id="118510"/>
    <lineage>
        <taxon>Eukaryota</taxon>
        <taxon>Viridiplantae</taxon>
        <taxon>Streptophyta</taxon>
        <taxon>Embryophyta</taxon>
        <taxon>Tracheophyta</taxon>
        <taxon>Spermatophyta</taxon>
        <taxon>Magnoliopsida</taxon>
        <taxon>eudicotyledons</taxon>
        <taxon>Gunneridae</taxon>
        <taxon>Pentapetalae</taxon>
        <taxon>asterids</taxon>
        <taxon>campanulids</taxon>
        <taxon>Asterales</taxon>
        <taxon>Asteraceae</taxon>
        <taxon>Asteroideae</taxon>
        <taxon>Anthemideae</taxon>
        <taxon>Anthemidinae</taxon>
        <taxon>Tanacetum</taxon>
    </lineage>
</organism>
<accession>A0A699UYK4</accession>
<gene>
    <name evidence="1" type="ORF">Tci_900004</name>
</gene>
<dbReference type="EMBL" id="BKCJ011381749">
    <property type="protein sequence ID" value="GFD28035.1"/>
    <property type="molecule type" value="Genomic_DNA"/>
</dbReference>
<comment type="caution">
    <text evidence="1">The sequence shown here is derived from an EMBL/GenBank/DDBJ whole genome shotgun (WGS) entry which is preliminary data.</text>
</comment>
<proteinExistence type="predicted"/>
<feature type="non-terminal residue" evidence="1">
    <location>
        <position position="1"/>
    </location>
</feature>
<reference evidence="1" key="1">
    <citation type="journal article" date="2019" name="Sci. Rep.">
        <title>Draft genome of Tanacetum cinerariifolium, the natural source of mosquito coil.</title>
        <authorList>
            <person name="Yamashiro T."/>
            <person name="Shiraishi A."/>
            <person name="Satake H."/>
            <person name="Nakayama K."/>
        </authorList>
    </citation>
    <scope>NUCLEOTIDE SEQUENCE</scope>
</reference>
<name>A0A699UYK4_TANCI</name>
<feature type="non-terminal residue" evidence="1">
    <location>
        <position position="141"/>
    </location>
</feature>
<evidence type="ECO:0000313" key="1">
    <source>
        <dbReference type="EMBL" id="GFD28035.1"/>
    </source>
</evidence>
<sequence>EREAGRELHRARRIAADAVARAPPEVGARRIRVKIHVVAIVHHVDDVDAQPHARLIAVPRDAGRAQRRIIADLRVIERVSLAKLAVFLGLGVAVGGVDAPGRCRRIGLGELEIGRIRAGLEAVGAEDDRAVARRGEVERRL</sequence>
<dbReference type="AlphaFoldDB" id="A0A699UYK4"/>